<dbReference type="PANTHER" id="PTHR30250:SF24">
    <property type="entry name" value="STAGE V SPORULATION PROTEIN B"/>
    <property type="match status" value="1"/>
</dbReference>
<organism evidence="7 8">
    <name type="scientific">Robinsoniella peoriensis</name>
    <dbReference type="NCBI Taxonomy" id="180332"/>
    <lineage>
        <taxon>Bacteria</taxon>
        <taxon>Bacillati</taxon>
        <taxon>Bacillota</taxon>
        <taxon>Clostridia</taxon>
        <taxon>Lachnospirales</taxon>
        <taxon>Lachnospiraceae</taxon>
        <taxon>Robinsoniella</taxon>
    </lineage>
</organism>
<keyword evidence="2" id="KW-1003">Cell membrane</keyword>
<evidence type="ECO:0000256" key="4">
    <source>
        <dbReference type="ARBA" id="ARBA00022989"/>
    </source>
</evidence>
<dbReference type="GO" id="GO:0005886">
    <property type="term" value="C:plasma membrane"/>
    <property type="evidence" value="ECO:0007669"/>
    <property type="project" value="UniProtKB-SubCell"/>
</dbReference>
<reference evidence="7 8" key="1">
    <citation type="journal article" date="2019" name="Anaerobe">
        <title>Detection of Robinsoniella peoriensis in multiple bone samples of a trauma patient.</title>
        <authorList>
            <person name="Schrottner P."/>
            <person name="Hartwich K."/>
            <person name="Bunk B."/>
            <person name="Schober I."/>
            <person name="Helbig S."/>
            <person name="Rudolph W.W."/>
            <person name="Gunzer F."/>
        </authorList>
    </citation>
    <scope>NUCLEOTIDE SEQUENCE [LARGE SCALE GENOMIC DNA]</scope>
    <source>
        <strain evidence="7 8">DSM 106044</strain>
    </source>
</reference>
<comment type="caution">
    <text evidence="7">The sequence shown here is derived from an EMBL/GenBank/DDBJ whole genome shotgun (WGS) entry which is preliminary data.</text>
</comment>
<feature type="transmembrane region" description="Helical" evidence="6">
    <location>
        <begin position="43"/>
        <end position="65"/>
    </location>
</feature>
<keyword evidence="8" id="KW-1185">Reference proteome</keyword>
<proteinExistence type="predicted"/>
<feature type="transmembrane region" description="Helical" evidence="6">
    <location>
        <begin position="12"/>
        <end position="31"/>
    </location>
</feature>
<evidence type="ECO:0000256" key="5">
    <source>
        <dbReference type="ARBA" id="ARBA00023136"/>
    </source>
</evidence>
<evidence type="ECO:0000256" key="1">
    <source>
        <dbReference type="ARBA" id="ARBA00004651"/>
    </source>
</evidence>
<dbReference type="RefSeq" id="WP_027293844.1">
    <property type="nucleotide sequence ID" value="NZ_CABMJZ010000005.1"/>
</dbReference>
<keyword evidence="5 6" id="KW-0472">Membrane</keyword>
<dbReference type="InterPro" id="IPR024923">
    <property type="entry name" value="PG_synth_SpoVB"/>
</dbReference>
<feature type="transmembrane region" description="Helical" evidence="6">
    <location>
        <begin position="387"/>
        <end position="408"/>
    </location>
</feature>
<feature type="transmembrane region" description="Helical" evidence="6">
    <location>
        <begin position="445"/>
        <end position="464"/>
    </location>
</feature>
<sequence length="507" mass="55443">MNKKHIIIKGAIILTLAGFASRIIGFFYRIFLSYTIGAEGMGIYQLIFPIYAMSCSLTASGIQTAISKFVSGKMAVGDKKGARNIFITGLTISLALSALACYVLFFYADFISVHFLEETRCAELLRLLAYSVPFAAVHSCINGYYYGLRRTNVPAISQLIESLVRMGTSYVLYIIFIEKGIAITPALAVYGMVTEEVVSFLLCSTVIAVHFGNENYKDSPTSSMVTNFKEMLSLSTPLTLNRVLLNLLQSMEALFIPLRLRVYGMDVSTSLSTYGVLTGMSIPLILFPSAITASASTLLLPTVSEAQSAQDGTRITVTIENTIKYSLILGILCTGVFLALGNEMGEVLFHSDLAGPFILTLSWICPFLYLTTTLTSVLNGLGKTTTTFIQSTIGLLLRIGFVWFAVPLFGISGYLWGLLASELVIAFMALRSLKKEYDYSFHVQASIVLPVLALVLSIGIILFARQSVHSLGFVPPPLIELFSLAILLTLSYVLLLFVFRVIKLPAK</sequence>
<dbReference type="Proteomes" id="UP000306509">
    <property type="component" value="Unassembled WGS sequence"/>
</dbReference>
<evidence type="ECO:0000256" key="2">
    <source>
        <dbReference type="ARBA" id="ARBA00022475"/>
    </source>
</evidence>
<evidence type="ECO:0000313" key="7">
    <source>
        <dbReference type="EMBL" id="TLD01384.1"/>
    </source>
</evidence>
<dbReference type="Pfam" id="PF01943">
    <property type="entry name" value="Polysacc_synt"/>
    <property type="match status" value="1"/>
</dbReference>
<feature type="transmembrane region" description="Helical" evidence="6">
    <location>
        <begin position="127"/>
        <end position="148"/>
    </location>
</feature>
<dbReference type="EMBL" id="QGQD01000040">
    <property type="protein sequence ID" value="TLD01384.1"/>
    <property type="molecule type" value="Genomic_DNA"/>
</dbReference>
<evidence type="ECO:0000256" key="6">
    <source>
        <dbReference type="SAM" id="Phobius"/>
    </source>
</evidence>
<protein>
    <submittedName>
        <fullName evidence="7">Stage III sporulation protein F</fullName>
    </submittedName>
</protein>
<accession>A0A4U8QAA6</accession>
<dbReference type="CDD" id="cd13124">
    <property type="entry name" value="MATE_SpoVB_like"/>
    <property type="match status" value="1"/>
</dbReference>
<feature type="transmembrane region" description="Helical" evidence="6">
    <location>
        <begin position="276"/>
        <end position="301"/>
    </location>
</feature>
<dbReference type="AlphaFoldDB" id="A0A4U8QAA6"/>
<evidence type="ECO:0000313" key="8">
    <source>
        <dbReference type="Proteomes" id="UP000306509"/>
    </source>
</evidence>
<dbReference type="OrthoDB" id="9775950at2"/>
<gene>
    <name evidence="7" type="primary">spoVB</name>
    <name evidence="7" type="ORF">DSM106044_01767</name>
</gene>
<dbReference type="STRING" id="180332.GCA_000797495_03682"/>
<dbReference type="PANTHER" id="PTHR30250">
    <property type="entry name" value="PST FAMILY PREDICTED COLANIC ACID TRANSPORTER"/>
    <property type="match status" value="1"/>
</dbReference>
<feature type="transmembrane region" description="Helical" evidence="6">
    <location>
        <begin position="322"/>
        <end position="341"/>
    </location>
</feature>
<dbReference type="PIRSF" id="PIRSF038958">
    <property type="entry name" value="PG_synth_SpoVB"/>
    <property type="match status" value="1"/>
</dbReference>
<feature type="transmembrane region" description="Helical" evidence="6">
    <location>
        <begin position="414"/>
        <end position="433"/>
    </location>
</feature>
<keyword evidence="4 6" id="KW-1133">Transmembrane helix</keyword>
<feature type="transmembrane region" description="Helical" evidence="6">
    <location>
        <begin position="484"/>
        <end position="502"/>
    </location>
</feature>
<comment type="subcellular location">
    <subcellularLocation>
        <location evidence="1">Cell membrane</location>
        <topology evidence="1">Multi-pass membrane protein</topology>
    </subcellularLocation>
</comment>
<dbReference type="InterPro" id="IPR002797">
    <property type="entry name" value="Polysacc_synth"/>
</dbReference>
<keyword evidence="3 6" id="KW-0812">Transmembrane</keyword>
<feature type="transmembrane region" description="Helical" evidence="6">
    <location>
        <begin position="353"/>
        <end position="375"/>
    </location>
</feature>
<evidence type="ECO:0000256" key="3">
    <source>
        <dbReference type="ARBA" id="ARBA00022692"/>
    </source>
</evidence>
<dbReference type="InterPro" id="IPR050833">
    <property type="entry name" value="Poly_Biosynth_Transport"/>
</dbReference>
<feature type="transmembrane region" description="Helical" evidence="6">
    <location>
        <begin position="85"/>
        <end position="107"/>
    </location>
</feature>
<feature type="transmembrane region" description="Helical" evidence="6">
    <location>
        <begin position="169"/>
        <end position="191"/>
    </location>
</feature>
<name>A0A4U8QAA6_9FIRM</name>